<evidence type="ECO:0000313" key="2">
    <source>
        <dbReference type="EMBL" id="KAA9007710.1"/>
    </source>
</evidence>
<proteinExistence type="predicted"/>
<dbReference type="OrthoDB" id="9800398at2"/>
<comment type="caution">
    <text evidence="2">The sequence shown here is derived from an EMBL/GenBank/DDBJ whole genome shotgun (WGS) entry which is preliminary data.</text>
</comment>
<evidence type="ECO:0000313" key="3">
    <source>
        <dbReference type="Proteomes" id="UP000367750"/>
    </source>
</evidence>
<sequence length="96" mass="10919">MSYVNGRDVLPPGLLEELQDYIQGELLYIPKKSEQRVGWGEKCGSRGMIARRNEEIYGMYRSGSPVPELCRRYHLSEESIRKIVSKMRALAAGGRS</sequence>
<feature type="domain" description="Mor transcription activator" evidence="1">
    <location>
        <begin position="44"/>
        <end position="90"/>
    </location>
</feature>
<dbReference type="AlphaFoldDB" id="A0A5J5GI53"/>
<dbReference type="Pfam" id="PF08765">
    <property type="entry name" value="Mor"/>
    <property type="match status" value="1"/>
</dbReference>
<dbReference type="RefSeq" id="WP_150456999.1">
    <property type="nucleotide sequence ID" value="NZ_VYKK01000004.1"/>
</dbReference>
<name>A0A5J5GI53_9BACL</name>
<protein>
    <recommendedName>
        <fullName evidence="1">Mor transcription activator domain-containing protein</fullName>
    </recommendedName>
</protein>
<dbReference type="InterPro" id="IPR014875">
    <property type="entry name" value="Mor_transcription_activator"/>
</dbReference>
<dbReference type="PANTHER" id="PTHR37812">
    <property type="entry name" value="MU-LIKE PROPHAGE FLUMU PROTEIN C"/>
    <property type="match status" value="1"/>
</dbReference>
<organism evidence="2 3">
    <name type="scientific">Paenibacillus spiritus</name>
    <dbReference type="NCBI Taxonomy" id="2496557"/>
    <lineage>
        <taxon>Bacteria</taxon>
        <taxon>Bacillati</taxon>
        <taxon>Bacillota</taxon>
        <taxon>Bacilli</taxon>
        <taxon>Bacillales</taxon>
        <taxon>Paenibacillaceae</taxon>
        <taxon>Paenibacillus</taxon>
    </lineage>
</organism>
<keyword evidence="3" id="KW-1185">Reference proteome</keyword>
<gene>
    <name evidence="2" type="ORF">F4V43_04325</name>
</gene>
<dbReference type="PANTHER" id="PTHR37812:SF1">
    <property type="entry name" value="MU-LIKE PROPHAGE FLUMU PROTEIN C"/>
    <property type="match status" value="1"/>
</dbReference>
<reference evidence="2 3" key="1">
    <citation type="submission" date="2019-09" db="EMBL/GenBank/DDBJ databases">
        <title>Bacillus ochoae sp. nov., Paenibacillus whitsoniae sp. nov., Paenibacillus spiritus sp. nov. Isolated from the Mars Exploration Rover during spacecraft assembly.</title>
        <authorList>
            <person name="Seuylemezian A."/>
            <person name="Vaishampayan P."/>
        </authorList>
    </citation>
    <scope>NUCLEOTIDE SEQUENCE [LARGE SCALE GENOMIC DNA]</scope>
    <source>
        <strain evidence="2 3">MER_111</strain>
    </source>
</reference>
<dbReference type="InterPro" id="IPR049739">
    <property type="entry name" value="YraL-like"/>
</dbReference>
<dbReference type="Gene3D" id="1.10.10.60">
    <property type="entry name" value="Homeodomain-like"/>
    <property type="match status" value="1"/>
</dbReference>
<dbReference type="EMBL" id="VYKK01000004">
    <property type="protein sequence ID" value="KAA9007710.1"/>
    <property type="molecule type" value="Genomic_DNA"/>
</dbReference>
<accession>A0A5J5GI53</accession>
<evidence type="ECO:0000259" key="1">
    <source>
        <dbReference type="Pfam" id="PF08765"/>
    </source>
</evidence>
<dbReference type="Proteomes" id="UP000367750">
    <property type="component" value="Unassembled WGS sequence"/>
</dbReference>
<dbReference type="NCBIfam" id="NF040785">
    <property type="entry name" value="CD3324_fam"/>
    <property type="match status" value="1"/>
</dbReference>
<dbReference type="InterPro" id="IPR009057">
    <property type="entry name" value="Homeodomain-like_sf"/>
</dbReference>
<dbReference type="SUPFAM" id="SSF46689">
    <property type="entry name" value="Homeodomain-like"/>
    <property type="match status" value="1"/>
</dbReference>
<dbReference type="InterPro" id="IPR052411">
    <property type="entry name" value="c-mor_Regulatory_Protein"/>
</dbReference>